<dbReference type="RefSeq" id="WP_069908945.1">
    <property type="nucleotide sequence ID" value="NZ_LAJE02000115.1"/>
</dbReference>
<reference evidence="5 6" key="1">
    <citation type="journal article" date="2015" name="Genome Announc.">
        <title>Genome Assemblies of Three Soil-Associated Devosia species: D. insulae, D. limi, and D. soli.</title>
        <authorList>
            <person name="Hassan Y.I."/>
            <person name="Lepp D."/>
            <person name="Zhou T."/>
        </authorList>
    </citation>
    <scope>NUCLEOTIDE SEQUENCE [LARGE SCALE GENOMIC DNA]</scope>
    <source>
        <strain evidence="5 6">DS-56</strain>
    </source>
</reference>
<dbReference type="PANTHER" id="PTHR12151">
    <property type="entry name" value="ELECTRON TRANSPORT PROTIN SCO1/SENC FAMILY MEMBER"/>
    <property type="match status" value="1"/>
</dbReference>
<proteinExistence type="inferred from homology"/>
<name>A0A1E5XTF0_9HYPH</name>
<dbReference type="CDD" id="cd02968">
    <property type="entry name" value="SCO"/>
    <property type="match status" value="1"/>
</dbReference>
<evidence type="ECO:0000313" key="6">
    <source>
        <dbReference type="Proteomes" id="UP000095463"/>
    </source>
</evidence>
<protein>
    <recommendedName>
        <fullName evidence="7">Thioredoxin domain-containing protein</fullName>
    </recommendedName>
</protein>
<dbReference type="InterPro" id="IPR036249">
    <property type="entry name" value="Thioredoxin-like_sf"/>
</dbReference>
<sequence>MSVITSRLRLALWGLVALAAVAATLLFVVTRPAPESGGIGGGSYALVDQRGNPVDQSMLVGQPSLLFFGYTHCPDVCPTTMGEMAGWFADLGDEAKALKAFFVTVDPERDTPEILDGYVSWVSDRVTGVTGKPEEIAKMVKAWKVLGEKVPGEGADYTMNHTASVFLVNAQGGFEGTIAYQEDATTALAKIRKLLGKAA</sequence>
<feature type="binding site" evidence="3">
    <location>
        <position position="73"/>
    </location>
    <ligand>
        <name>Cu cation</name>
        <dbReference type="ChEBI" id="CHEBI:23378"/>
    </ligand>
</feature>
<evidence type="ECO:0000256" key="2">
    <source>
        <dbReference type="ARBA" id="ARBA00023008"/>
    </source>
</evidence>
<feature type="binding site" evidence="3">
    <location>
        <position position="161"/>
    </location>
    <ligand>
        <name>Cu cation</name>
        <dbReference type="ChEBI" id="CHEBI:23378"/>
    </ligand>
</feature>
<dbReference type="GO" id="GO:0046872">
    <property type="term" value="F:metal ion binding"/>
    <property type="evidence" value="ECO:0007669"/>
    <property type="project" value="UniProtKB-KW"/>
</dbReference>
<evidence type="ECO:0000256" key="4">
    <source>
        <dbReference type="PIRSR" id="PIRSR603782-2"/>
    </source>
</evidence>
<comment type="caution">
    <text evidence="5">The sequence shown here is derived from an EMBL/GenBank/DDBJ whole genome shotgun (WGS) entry which is preliminary data.</text>
</comment>
<organism evidence="5 6">
    <name type="scientific">Devosia insulae DS-56</name>
    <dbReference type="NCBI Taxonomy" id="1116389"/>
    <lineage>
        <taxon>Bacteria</taxon>
        <taxon>Pseudomonadati</taxon>
        <taxon>Pseudomonadota</taxon>
        <taxon>Alphaproteobacteria</taxon>
        <taxon>Hyphomicrobiales</taxon>
        <taxon>Devosiaceae</taxon>
        <taxon>Devosia</taxon>
    </lineage>
</organism>
<keyword evidence="6" id="KW-1185">Reference proteome</keyword>
<feature type="binding site" evidence="3">
    <location>
        <position position="77"/>
    </location>
    <ligand>
        <name>Cu cation</name>
        <dbReference type="ChEBI" id="CHEBI:23378"/>
    </ligand>
</feature>
<dbReference type="InterPro" id="IPR003782">
    <property type="entry name" value="SCO1/SenC"/>
</dbReference>
<evidence type="ECO:0000256" key="3">
    <source>
        <dbReference type="PIRSR" id="PIRSR603782-1"/>
    </source>
</evidence>
<evidence type="ECO:0000313" key="5">
    <source>
        <dbReference type="EMBL" id="OEO31888.1"/>
    </source>
</evidence>
<dbReference type="AlphaFoldDB" id="A0A1E5XTF0"/>
<keyword evidence="4" id="KW-1015">Disulfide bond</keyword>
<dbReference type="PANTHER" id="PTHR12151:SF25">
    <property type="entry name" value="LINALOOL DEHYDRATASE_ISOMERASE DOMAIN-CONTAINING PROTEIN"/>
    <property type="match status" value="1"/>
</dbReference>
<dbReference type="OrthoDB" id="9790194at2"/>
<evidence type="ECO:0000256" key="1">
    <source>
        <dbReference type="ARBA" id="ARBA00010996"/>
    </source>
</evidence>
<accession>A0A1E5XTF0</accession>
<comment type="similarity">
    <text evidence="1">Belongs to the SCO1/2 family.</text>
</comment>
<dbReference type="Gene3D" id="3.40.30.10">
    <property type="entry name" value="Glutaredoxin"/>
    <property type="match status" value="1"/>
</dbReference>
<dbReference type="Pfam" id="PF02630">
    <property type="entry name" value="SCO1-SenC"/>
    <property type="match status" value="1"/>
</dbReference>
<evidence type="ECO:0008006" key="7">
    <source>
        <dbReference type="Google" id="ProtNLM"/>
    </source>
</evidence>
<gene>
    <name evidence="5" type="ORF">VW23_014100</name>
</gene>
<dbReference type="SUPFAM" id="SSF52833">
    <property type="entry name" value="Thioredoxin-like"/>
    <property type="match status" value="1"/>
</dbReference>
<feature type="disulfide bond" description="Redox-active" evidence="4">
    <location>
        <begin position="73"/>
        <end position="77"/>
    </location>
</feature>
<dbReference type="EMBL" id="LAJE02000115">
    <property type="protein sequence ID" value="OEO31888.1"/>
    <property type="molecule type" value="Genomic_DNA"/>
</dbReference>
<dbReference type="Proteomes" id="UP000095463">
    <property type="component" value="Unassembled WGS sequence"/>
</dbReference>
<keyword evidence="3" id="KW-0479">Metal-binding</keyword>
<keyword evidence="2 3" id="KW-0186">Copper</keyword>
<dbReference type="FunFam" id="3.40.30.10:FF:000013">
    <property type="entry name" value="Blast:Protein SCO1 homolog, mitochondrial"/>
    <property type="match status" value="1"/>
</dbReference>